<evidence type="ECO:0000313" key="11">
    <source>
        <dbReference type="EMBL" id="CAB3254999.1"/>
    </source>
</evidence>
<evidence type="ECO:0000256" key="4">
    <source>
        <dbReference type="ARBA" id="ARBA00023157"/>
    </source>
</evidence>
<reference evidence="11" key="1">
    <citation type="submission" date="2020-04" db="EMBL/GenBank/DDBJ databases">
        <authorList>
            <person name="Neveu A P."/>
        </authorList>
    </citation>
    <scope>NUCLEOTIDE SEQUENCE</scope>
    <source>
        <tissue evidence="11">Whole embryo</tissue>
    </source>
</reference>
<dbReference type="InterPro" id="IPR013785">
    <property type="entry name" value="Aldolase_TIM"/>
</dbReference>
<dbReference type="FunFam" id="3.20.20.70:FF:000065">
    <property type="entry name" value="Hyaluronidase"/>
    <property type="match status" value="1"/>
</dbReference>
<keyword evidence="4 8" id="KW-1015">Disulfide bond</keyword>
<evidence type="ECO:0000256" key="6">
    <source>
        <dbReference type="PIRNR" id="PIRNR038193"/>
    </source>
</evidence>
<feature type="chain" id="PRO_5026106980" description="Hyaluronidase" evidence="10">
    <location>
        <begin position="18"/>
        <end position="430"/>
    </location>
</feature>
<dbReference type="GO" id="GO:0030214">
    <property type="term" value="P:hyaluronan catabolic process"/>
    <property type="evidence" value="ECO:0007669"/>
    <property type="project" value="TreeGrafter"/>
</dbReference>
<evidence type="ECO:0000256" key="5">
    <source>
        <dbReference type="ARBA" id="ARBA00023295"/>
    </source>
</evidence>
<feature type="disulfide bond" evidence="8">
    <location>
        <begin position="414"/>
        <end position="423"/>
    </location>
</feature>
<feature type="disulfide bond" evidence="8">
    <location>
        <begin position="366"/>
        <end position="377"/>
    </location>
</feature>
<dbReference type="PRINTS" id="PR00846">
    <property type="entry name" value="GLHYDRLASE56"/>
</dbReference>
<dbReference type="InterPro" id="IPR017853">
    <property type="entry name" value="GH"/>
</dbReference>
<evidence type="ECO:0000256" key="8">
    <source>
        <dbReference type="PIRSR" id="PIRSR038193-3"/>
    </source>
</evidence>
<keyword evidence="3 9" id="KW-0378">Hydrolase</keyword>
<evidence type="ECO:0000256" key="2">
    <source>
        <dbReference type="ARBA" id="ARBA00008871"/>
    </source>
</evidence>
<feature type="signal peptide" evidence="10">
    <location>
        <begin position="1"/>
        <end position="17"/>
    </location>
</feature>
<dbReference type="EMBL" id="LR785898">
    <property type="protein sequence ID" value="CAB3254999.1"/>
    <property type="molecule type" value="mRNA"/>
</dbReference>
<feature type="disulfide bond" evidence="8">
    <location>
        <begin position="52"/>
        <end position="341"/>
    </location>
</feature>
<dbReference type="Pfam" id="PF01630">
    <property type="entry name" value="Glyco_hydro_56"/>
    <property type="match status" value="1"/>
</dbReference>
<sequence length="430" mass="48815">MQIVCFVLLLVTGLSLGNLQKITLQNTKPYIAEPVLPQRPFVAVWNIDTGHCKSKYGVNIDLSSFDIVNNPNETHNGDNMMIFYDKMMGLYPFYEKDGTPVNGGIPQLADIGAHYHKCIEDIEKYIPEKDYSGLAVIDWESWRPVWHHNGWGNGLIYQNASKLKVKKEHPTWDDTQITAQAKTEFEKAAKNYMLGTLEIAELLRPKAKWGYYLYPDCWNYAKNGSDFTCSQQTIDFNNEIEWLFEKSTGLYPSTYVGLWFKDSNNTVLYAGNRILETLRVDRNRASNVAIPVYAYNNLVYRQTREFLTKKDVIHSSGIAAALGASGVVLWGDGMEVSKSQCQKLQDYVQGTLGPYLKMVSDAADVCSIQMCYGHGRCVLSDSAKTNIIQPPKMFTSLIETALPGLYIYTYKCQCYEGFYGSDCKHFLEME</sequence>
<evidence type="ECO:0000256" key="9">
    <source>
        <dbReference type="RuleBase" id="RU610713"/>
    </source>
</evidence>
<evidence type="ECO:0000256" key="7">
    <source>
        <dbReference type="PIRSR" id="PIRSR038193-1"/>
    </source>
</evidence>
<keyword evidence="5 9" id="KW-0326">Glycosidase</keyword>
<name>A0A6F9DFE9_9ASCI</name>
<dbReference type="GO" id="GO:0005975">
    <property type="term" value="P:carbohydrate metabolic process"/>
    <property type="evidence" value="ECO:0007669"/>
    <property type="project" value="UniProtKB-UniRule"/>
</dbReference>
<dbReference type="Gene3D" id="3.20.20.70">
    <property type="entry name" value="Aldolase class I"/>
    <property type="match status" value="1"/>
</dbReference>
<evidence type="ECO:0000256" key="3">
    <source>
        <dbReference type="ARBA" id="ARBA00022801"/>
    </source>
</evidence>
<dbReference type="InterPro" id="IPR018155">
    <property type="entry name" value="Hyaluronidase"/>
</dbReference>
<comment type="catalytic activity">
    <reaction evidence="1 9">
        <text>Random hydrolysis of (1-&gt;4)-linkages between N-acetyl-beta-D-glucosamine and D-glucuronate residues in hyaluronate.</text>
        <dbReference type="EC" id="3.2.1.35"/>
    </reaction>
</comment>
<evidence type="ECO:0000256" key="10">
    <source>
        <dbReference type="SAM" id="SignalP"/>
    </source>
</evidence>
<dbReference type="PANTHER" id="PTHR11769:SF35">
    <property type="entry name" value="HYALURONIDASE"/>
    <property type="match status" value="1"/>
</dbReference>
<evidence type="ECO:0000256" key="1">
    <source>
        <dbReference type="ARBA" id="ARBA00000251"/>
    </source>
</evidence>
<dbReference type="PIRSF" id="PIRSF038193">
    <property type="entry name" value="Hyaluronidase"/>
    <property type="match status" value="1"/>
</dbReference>
<proteinExistence type="evidence at transcript level"/>
<comment type="similarity">
    <text evidence="2 6 9">Belongs to the glycosyl hydrolase 56 family.</text>
</comment>
<dbReference type="PANTHER" id="PTHR11769">
    <property type="entry name" value="HYALURONIDASE"/>
    <property type="match status" value="1"/>
</dbReference>
<accession>A0A6F9DFE9</accession>
<feature type="disulfide bond" evidence="8">
    <location>
        <begin position="217"/>
        <end position="229"/>
    </location>
</feature>
<dbReference type="AlphaFoldDB" id="A0A6F9DFE9"/>
<dbReference type="SUPFAM" id="SSF51445">
    <property type="entry name" value="(Trans)glycosidases"/>
    <property type="match status" value="1"/>
</dbReference>
<dbReference type="EC" id="3.2.1.35" evidence="9"/>
<feature type="disulfide bond" evidence="8">
    <location>
        <begin position="371"/>
        <end position="412"/>
    </location>
</feature>
<dbReference type="GO" id="GO:0004415">
    <property type="term" value="F:hyalurononglucosaminidase activity"/>
    <property type="evidence" value="ECO:0007669"/>
    <property type="project" value="UniProtKB-UniRule"/>
</dbReference>
<organism evidence="11">
    <name type="scientific">Phallusia mammillata</name>
    <dbReference type="NCBI Taxonomy" id="59560"/>
    <lineage>
        <taxon>Eukaryota</taxon>
        <taxon>Metazoa</taxon>
        <taxon>Chordata</taxon>
        <taxon>Tunicata</taxon>
        <taxon>Ascidiacea</taxon>
        <taxon>Phlebobranchia</taxon>
        <taxon>Ascidiidae</taxon>
        <taxon>Phallusia</taxon>
    </lineage>
</organism>
<keyword evidence="10" id="KW-0732">Signal</keyword>
<gene>
    <name evidence="11" type="primary">Hyal1</name>
</gene>
<feature type="active site" description="Proton donor" evidence="7">
    <location>
        <position position="140"/>
    </location>
</feature>
<protein>
    <recommendedName>
        <fullName evidence="9">Hyaluronidase</fullName>
        <ecNumber evidence="9">3.2.1.35</ecNumber>
    </recommendedName>
</protein>